<name>A0A1E3WD93_9HYPH</name>
<reference evidence="2 3" key="1">
    <citation type="journal article" date="2016" name="Environ. Microbiol.">
        <title>New Methyloceanibacter diversity from North Sea sediments includes methanotroph containing solely the soluble methane monooxygenase.</title>
        <authorList>
            <person name="Vekeman B."/>
            <person name="Kerckhof F.M."/>
            <person name="Cremers G."/>
            <person name="de Vos P."/>
            <person name="Vandamme P."/>
            <person name="Boon N."/>
            <person name="Op den Camp H.J."/>
            <person name="Heylen K."/>
        </authorList>
    </citation>
    <scope>NUCLEOTIDE SEQUENCE [LARGE SCALE GENOMIC DNA]</scope>
    <source>
        <strain evidence="2 3">R-67177</strain>
    </source>
</reference>
<dbReference type="InterPro" id="IPR019401">
    <property type="entry name" value="Znf_CHCC"/>
</dbReference>
<dbReference type="OrthoDB" id="9807344at2"/>
<sequence length="96" mass="10355">MTRPANGSSCPKTLVPHFVNDIGVDRIKIGVKEFQCMGAAPPQDHPHVYLDMGDDKQIICPYCSTLYEYDDGLKATDSRPEGCVYVATTPPGAPAA</sequence>
<organism evidence="2 3">
    <name type="scientific">Methyloceanibacter marginalis</name>
    <dbReference type="NCBI Taxonomy" id="1774971"/>
    <lineage>
        <taxon>Bacteria</taxon>
        <taxon>Pseudomonadati</taxon>
        <taxon>Pseudomonadota</taxon>
        <taxon>Alphaproteobacteria</taxon>
        <taxon>Hyphomicrobiales</taxon>
        <taxon>Hyphomicrobiaceae</taxon>
        <taxon>Methyloceanibacter</taxon>
    </lineage>
</organism>
<evidence type="ECO:0000259" key="1">
    <source>
        <dbReference type="Pfam" id="PF10276"/>
    </source>
</evidence>
<dbReference type="Proteomes" id="UP000095042">
    <property type="component" value="Unassembled WGS sequence"/>
</dbReference>
<dbReference type="Gene3D" id="2.60.260.40">
    <property type="entry name" value="q5lls5 like domains"/>
    <property type="match status" value="1"/>
</dbReference>
<evidence type="ECO:0000313" key="3">
    <source>
        <dbReference type="Proteomes" id="UP000095042"/>
    </source>
</evidence>
<accession>A0A1E3WD93</accession>
<feature type="domain" description="Zinc finger CHCC-type" evidence="1">
    <location>
        <begin position="32"/>
        <end position="67"/>
    </location>
</feature>
<protein>
    <recommendedName>
        <fullName evidence="1">Zinc finger CHCC-type domain-containing protein</fullName>
    </recommendedName>
</protein>
<dbReference type="EMBL" id="LPWD01000052">
    <property type="protein sequence ID" value="ODS03769.1"/>
    <property type="molecule type" value="Genomic_DNA"/>
</dbReference>
<proteinExistence type="predicted"/>
<comment type="caution">
    <text evidence="2">The sequence shown here is derived from an EMBL/GenBank/DDBJ whole genome shotgun (WGS) entry which is preliminary data.</text>
</comment>
<gene>
    <name evidence="2" type="ORF">AUC71_07850</name>
</gene>
<dbReference type="RefSeq" id="WP_069623043.1">
    <property type="nucleotide sequence ID" value="NZ_LPWD01000052.1"/>
</dbReference>
<dbReference type="Pfam" id="PF10276">
    <property type="entry name" value="zf-CHCC"/>
    <property type="match status" value="1"/>
</dbReference>
<evidence type="ECO:0000313" key="2">
    <source>
        <dbReference type="EMBL" id="ODS03769.1"/>
    </source>
</evidence>
<keyword evidence="3" id="KW-1185">Reference proteome</keyword>
<dbReference type="AlphaFoldDB" id="A0A1E3WD93"/>